<organism evidence="2 3">
    <name type="scientific">Diabrotica balteata</name>
    <name type="common">Banded cucumber beetle</name>
    <dbReference type="NCBI Taxonomy" id="107213"/>
    <lineage>
        <taxon>Eukaryota</taxon>
        <taxon>Metazoa</taxon>
        <taxon>Ecdysozoa</taxon>
        <taxon>Arthropoda</taxon>
        <taxon>Hexapoda</taxon>
        <taxon>Insecta</taxon>
        <taxon>Pterygota</taxon>
        <taxon>Neoptera</taxon>
        <taxon>Endopterygota</taxon>
        <taxon>Coleoptera</taxon>
        <taxon>Polyphaga</taxon>
        <taxon>Cucujiformia</taxon>
        <taxon>Chrysomeloidea</taxon>
        <taxon>Chrysomelidae</taxon>
        <taxon>Galerucinae</taxon>
        <taxon>Diabroticina</taxon>
        <taxon>Diabroticites</taxon>
        <taxon>Diabrotica</taxon>
    </lineage>
</organism>
<dbReference type="Proteomes" id="UP001153709">
    <property type="component" value="Chromosome 6"/>
</dbReference>
<feature type="compositionally biased region" description="Polar residues" evidence="1">
    <location>
        <begin position="486"/>
        <end position="496"/>
    </location>
</feature>
<evidence type="ECO:0000256" key="1">
    <source>
        <dbReference type="SAM" id="MobiDB-lite"/>
    </source>
</evidence>
<protein>
    <submittedName>
        <fullName evidence="2">Uncharacterized protein</fullName>
    </submittedName>
</protein>
<dbReference type="OrthoDB" id="63891at2759"/>
<dbReference type="InterPro" id="IPR016024">
    <property type="entry name" value="ARM-type_fold"/>
</dbReference>
<feature type="compositionally biased region" description="Basic and acidic residues" evidence="1">
    <location>
        <begin position="497"/>
        <end position="508"/>
    </location>
</feature>
<keyword evidence="3" id="KW-1185">Reference proteome</keyword>
<reference evidence="2" key="1">
    <citation type="submission" date="2022-01" db="EMBL/GenBank/DDBJ databases">
        <authorList>
            <person name="King R."/>
        </authorList>
    </citation>
    <scope>NUCLEOTIDE SEQUENCE</scope>
</reference>
<feature type="region of interest" description="Disordered" evidence="1">
    <location>
        <begin position="376"/>
        <end position="395"/>
    </location>
</feature>
<accession>A0A9N9T8H9</accession>
<evidence type="ECO:0000313" key="3">
    <source>
        <dbReference type="Proteomes" id="UP001153709"/>
    </source>
</evidence>
<evidence type="ECO:0000313" key="2">
    <source>
        <dbReference type="EMBL" id="CAG9836518.1"/>
    </source>
</evidence>
<proteinExistence type="predicted"/>
<sequence>MNTVLSITKQPVVNGISETFLYDSVRDKLRDPEKEVRQHALRVLMDLIKVTQPSNLDIRMQDLVPEILKILSHSAPSLRKSALDSLKKYLKLSKNYNYLMRELLNSPDHLTNAAPFLINRETDDLTVILVIEQLWKELEDPTSNQEIPAKSLARLRYNLGDDRFKHLIGLLRYRKLQEICEIYGLPMDYSDGEAADNELWSSEEIIEDRVILETEITLKTGPAITMKIHEESRPSSSISNSAEIEENSIGVIKILPDDSESDYEEARKTPKNSKKNAVTITTRKSLIPIRITSLPSTPLRKSKKVTKQRLHRSAPNLSRNYGNTKIPFKRDSNIKQKFKISVMNETSQNQDRTKENVKLRINTKSKSSDHLTVTNVIKPTSPLGPNNRSNNTSPLLHKPIEVLHNLTRSPVAKRRPSTVDVCDQSNNSNTNTFNSFRVCPAISLEESFESKSIESKETEDFFDSFHVYPTLQTSQVLSLPPEDIRNNNSSNGSETKSSFEKSDSKDTEDTTYSDSHSSLGSKVKPLEYNQTLALEYIPTERENDYDSFKVCPNFSGLNQDNKGNSVQKGLKKDLDFSNQWQLSSLSSEDNLWNKSEALDNLVKMLKQPGTCENLEPGPAALLFEALFACQNFDKLHFLADVSIYYTEIQNMLS</sequence>
<feature type="compositionally biased region" description="Polar residues" evidence="1">
    <location>
        <begin position="376"/>
        <end position="394"/>
    </location>
</feature>
<dbReference type="InterPro" id="IPR011989">
    <property type="entry name" value="ARM-like"/>
</dbReference>
<dbReference type="Gene3D" id="1.25.10.10">
    <property type="entry name" value="Leucine-rich Repeat Variant"/>
    <property type="match status" value="1"/>
</dbReference>
<dbReference type="AlphaFoldDB" id="A0A9N9T8H9"/>
<feature type="region of interest" description="Disordered" evidence="1">
    <location>
        <begin position="476"/>
        <end position="520"/>
    </location>
</feature>
<dbReference type="SUPFAM" id="SSF48371">
    <property type="entry name" value="ARM repeat"/>
    <property type="match status" value="1"/>
</dbReference>
<gene>
    <name evidence="2" type="ORF">DIABBA_LOCUS9601</name>
</gene>
<name>A0A9N9T8H9_DIABA</name>
<feature type="region of interest" description="Disordered" evidence="1">
    <location>
        <begin position="299"/>
        <end position="327"/>
    </location>
</feature>
<feature type="compositionally biased region" description="Basic residues" evidence="1">
    <location>
        <begin position="300"/>
        <end position="312"/>
    </location>
</feature>
<feature type="compositionally biased region" description="Polar residues" evidence="1">
    <location>
        <begin position="510"/>
        <end position="520"/>
    </location>
</feature>
<dbReference type="EMBL" id="OU898281">
    <property type="protein sequence ID" value="CAG9836518.1"/>
    <property type="molecule type" value="Genomic_DNA"/>
</dbReference>